<dbReference type="eggNOG" id="ENOG502ZE4H">
    <property type="taxonomic scope" value="Bacteria"/>
</dbReference>
<dbReference type="RefSeq" id="WP_143182434.1">
    <property type="nucleotide sequence ID" value="NZ_FSRH01000007.1"/>
</dbReference>
<dbReference type="EMBL" id="JJMM01000005">
    <property type="protein sequence ID" value="KDR96026.1"/>
    <property type="molecule type" value="Genomic_DNA"/>
</dbReference>
<organism evidence="3 4">
    <name type="scientific">Peptoclostridium litorale DSM 5388</name>
    <dbReference type="NCBI Taxonomy" id="1121324"/>
    <lineage>
        <taxon>Bacteria</taxon>
        <taxon>Bacillati</taxon>
        <taxon>Bacillota</taxon>
        <taxon>Clostridia</taxon>
        <taxon>Peptostreptococcales</taxon>
        <taxon>Peptoclostridiaceae</taxon>
        <taxon>Peptoclostridium</taxon>
    </lineage>
</organism>
<dbReference type="AlphaFoldDB" id="A0A069RG81"/>
<evidence type="ECO:0000256" key="1">
    <source>
        <dbReference type="SAM" id="Coils"/>
    </source>
</evidence>
<keyword evidence="2" id="KW-0812">Transmembrane</keyword>
<proteinExistence type="predicted"/>
<name>A0A069RG81_PEPLI</name>
<keyword evidence="4" id="KW-1185">Reference proteome</keyword>
<evidence type="ECO:0000313" key="4">
    <source>
        <dbReference type="Proteomes" id="UP000027946"/>
    </source>
</evidence>
<keyword evidence="2" id="KW-0472">Membrane</keyword>
<sequence>MKSLKRLLQKPFFKENITLHFYSTRGQLKTLRLNQIVSFSLIFVLLCAAINMGSFYFHMKREYSNMKFEYTIAVDRCSDLENENALLKNDLDVLAKQLQSAEEDMDEMIIYRNNLEKSSFIKSILK</sequence>
<feature type="transmembrane region" description="Helical" evidence="2">
    <location>
        <begin position="36"/>
        <end position="57"/>
    </location>
</feature>
<evidence type="ECO:0008006" key="5">
    <source>
        <dbReference type="Google" id="ProtNLM"/>
    </source>
</evidence>
<feature type="coiled-coil region" evidence="1">
    <location>
        <begin position="77"/>
        <end position="118"/>
    </location>
</feature>
<protein>
    <recommendedName>
        <fullName evidence="5">Cell division protein FtsL</fullName>
    </recommendedName>
</protein>
<keyword evidence="1" id="KW-0175">Coiled coil</keyword>
<comment type="caution">
    <text evidence="3">The sequence shown here is derived from an EMBL/GenBank/DDBJ whole genome shotgun (WGS) entry which is preliminary data.</text>
</comment>
<evidence type="ECO:0000313" key="3">
    <source>
        <dbReference type="EMBL" id="KDR96026.1"/>
    </source>
</evidence>
<reference evidence="3 4" key="1">
    <citation type="submission" date="2014-03" db="EMBL/GenBank/DDBJ databases">
        <title>Genome sequence of Clostridium litorale W6, DSM 5388.</title>
        <authorList>
            <person name="Poehlein A."/>
            <person name="Jagirdar A."/>
            <person name="Khonsari B."/>
            <person name="Chibani C.M."/>
            <person name="Gutierrez Gutierrez D.A."/>
            <person name="Davydova E."/>
            <person name="Alghaithi H.S."/>
            <person name="Nair K.P."/>
            <person name="Dhamotharan K."/>
            <person name="Chandran L."/>
            <person name="G W."/>
            <person name="Daniel R."/>
        </authorList>
    </citation>
    <scope>NUCLEOTIDE SEQUENCE [LARGE SCALE GENOMIC DNA]</scope>
    <source>
        <strain evidence="3 4">W6</strain>
    </source>
</reference>
<keyword evidence="2" id="KW-1133">Transmembrane helix</keyword>
<dbReference type="Proteomes" id="UP000027946">
    <property type="component" value="Unassembled WGS sequence"/>
</dbReference>
<gene>
    <name evidence="3" type="ORF">CLIT_5c00370</name>
</gene>
<evidence type="ECO:0000256" key="2">
    <source>
        <dbReference type="SAM" id="Phobius"/>
    </source>
</evidence>
<accession>A0A069RG81</accession>